<dbReference type="Proteomes" id="UP001158598">
    <property type="component" value="Chromosome"/>
</dbReference>
<dbReference type="InterPro" id="IPR036782">
    <property type="entry name" value="NE0471-like_N"/>
</dbReference>
<sequence length="45" mass="5377">MFERLKEPDFFRRICVTEGFLSWPDEIDLALDALYAAIKRDGEWI</sequence>
<dbReference type="AlphaFoldDB" id="A0AA35XYN8"/>
<evidence type="ECO:0000313" key="1">
    <source>
        <dbReference type="EMBL" id="CAI8722692.1"/>
    </source>
</evidence>
<name>A0AA35XYN8_METCP</name>
<dbReference type="SUPFAM" id="SSF143880">
    <property type="entry name" value="NE0471 N-terminal domain-like"/>
    <property type="match status" value="1"/>
</dbReference>
<gene>
    <name evidence="1" type="ORF">MCNOR_0121</name>
</gene>
<dbReference type="Gene3D" id="3.30.2020.10">
    <property type="entry name" value="NE0471-like N-terminal domain"/>
    <property type="match status" value="1"/>
</dbReference>
<organism evidence="1 2">
    <name type="scientific">Methylococcus capsulatus</name>
    <dbReference type="NCBI Taxonomy" id="414"/>
    <lineage>
        <taxon>Bacteria</taxon>
        <taxon>Pseudomonadati</taxon>
        <taxon>Pseudomonadota</taxon>
        <taxon>Gammaproteobacteria</taxon>
        <taxon>Methylococcales</taxon>
        <taxon>Methylococcaceae</taxon>
        <taxon>Methylococcus</taxon>
    </lineage>
</organism>
<protein>
    <recommendedName>
        <fullName evidence="3">DUF2442 domain-containing protein</fullName>
    </recommendedName>
</protein>
<accession>A0AA35XYN8</accession>
<proteinExistence type="predicted"/>
<evidence type="ECO:0000313" key="2">
    <source>
        <dbReference type="Proteomes" id="UP001158598"/>
    </source>
</evidence>
<evidence type="ECO:0008006" key="3">
    <source>
        <dbReference type="Google" id="ProtNLM"/>
    </source>
</evidence>
<reference evidence="1" key="1">
    <citation type="submission" date="2023-03" db="EMBL/GenBank/DDBJ databases">
        <authorList>
            <person name="Pearce D."/>
        </authorList>
    </citation>
    <scope>NUCLEOTIDE SEQUENCE</scope>
    <source>
        <strain evidence="1">Mc</strain>
    </source>
</reference>
<dbReference type="EMBL" id="OX458332">
    <property type="protein sequence ID" value="CAI8722692.1"/>
    <property type="molecule type" value="Genomic_DNA"/>
</dbReference>